<organism evidence="3 5">
    <name type="scientific">Formosa algae</name>
    <dbReference type="NCBI Taxonomy" id="225843"/>
    <lineage>
        <taxon>Bacteria</taxon>
        <taxon>Pseudomonadati</taxon>
        <taxon>Bacteroidota</taxon>
        <taxon>Flavobacteriia</taxon>
        <taxon>Flavobacteriales</taxon>
        <taxon>Flavobacteriaceae</taxon>
        <taxon>Formosa</taxon>
    </lineage>
</organism>
<dbReference type="EMBL" id="JAGGJQ010000001">
    <property type="protein sequence ID" value="MBP1838116.1"/>
    <property type="molecule type" value="Genomic_DNA"/>
</dbReference>
<dbReference type="OrthoDB" id="1434565at2"/>
<dbReference type="SUPFAM" id="SSF56219">
    <property type="entry name" value="DNase I-like"/>
    <property type="match status" value="1"/>
</dbReference>
<evidence type="ECO:0000313" key="5">
    <source>
        <dbReference type="Proteomes" id="UP001138672"/>
    </source>
</evidence>
<dbReference type="RefSeq" id="WP_157486369.1">
    <property type="nucleotide sequence ID" value="NZ_JAGGJQ010000001.1"/>
</dbReference>
<keyword evidence="3" id="KW-0540">Nuclease</keyword>
<evidence type="ECO:0000313" key="3">
    <source>
        <dbReference type="EMBL" id="MBP1838116.1"/>
    </source>
</evidence>
<keyword evidence="6" id="KW-1185">Reference proteome</keyword>
<feature type="transmembrane region" description="Helical" evidence="1">
    <location>
        <begin position="12"/>
        <end position="28"/>
    </location>
</feature>
<feature type="transmembrane region" description="Helical" evidence="1">
    <location>
        <begin position="34"/>
        <end position="56"/>
    </location>
</feature>
<dbReference type="AlphaFoldDB" id="A0A9X0YJP5"/>
<dbReference type="InterPro" id="IPR005135">
    <property type="entry name" value="Endo/exonuclease/phosphatase"/>
</dbReference>
<keyword evidence="3" id="KW-0255">Endonuclease</keyword>
<evidence type="ECO:0000256" key="1">
    <source>
        <dbReference type="SAM" id="Phobius"/>
    </source>
</evidence>
<evidence type="ECO:0000313" key="6">
    <source>
        <dbReference type="Proteomes" id="UP001231587"/>
    </source>
</evidence>
<dbReference type="InterPro" id="IPR036691">
    <property type="entry name" value="Endo/exonu/phosph_ase_sf"/>
</dbReference>
<dbReference type="Proteomes" id="UP001138672">
    <property type="component" value="Unassembled WGS sequence"/>
</dbReference>
<feature type="transmembrane region" description="Helical" evidence="1">
    <location>
        <begin position="63"/>
        <end position="80"/>
    </location>
</feature>
<keyword evidence="1" id="KW-0472">Membrane</keyword>
<feature type="domain" description="Endonuclease/exonuclease/phosphatase" evidence="2">
    <location>
        <begin position="102"/>
        <end position="283"/>
    </location>
</feature>
<dbReference type="Proteomes" id="UP001231587">
    <property type="component" value="Unassembled WGS sequence"/>
</dbReference>
<proteinExistence type="predicted"/>
<sequence>MIQLLFKYKKKAYLLFWYAFLILIHFIIKDRFQPIVFIFNATPLLFIIAYGIFLSFIVRKHKIVLFTIIFINCLLGLFWYNNYVFKTEDVKEDIAKTRSILFWNISRPKHLPIDKIFEKAKTYNPEILVFVEAKKIPQEDLIAFKNKYPLYDIQQLQSEMLIAVKGKINETAYKRISTGSNCNLVTATIRGEQVKILINDLFANPALSKKADFETIQSIIQTEQVNFIVGDFNTPYESAFFELFKSNFESFHAYNNGVSATWPSRLPILEIDHIWISKAWKPLILHKEFNEYSDHGLLIGTYRLRR</sequence>
<dbReference type="EMBL" id="JAUSUU010000002">
    <property type="protein sequence ID" value="MDQ0334251.1"/>
    <property type="molecule type" value="Genomic_DNA"/>
</dbReference>
<reference evidence="3" key="1">
    <citation type="submission" date="2021-03" db="EMBL/GenBank/DDBJ databases">
        <title>Genomic Encyclopedia of Type Strains, Phase IV (KMG-IV): sequencing the most valuable type-strain genomes for metagenomic binning, comparative biology and taxonomic classification.</title>
        <authorList>
            <person name="Goeker M."/>
        </authorList>
    </citation>
    <scope>NUCLEOTIDE SEQUENCE</scope>
    <source>
        <strain evidence="3">DSM 15523</strain>
        <strain evidence="4 6">DSM 16476</strain>
    </source>
</reference>
<keyword evidence="1" id="KW-0812">Transmembrane</keyword>
<keyword evidence="1" id="KW-1133">Transmembrane helix</keyword>
<dbReference type="Pfam" id="PF03372">
    <property type="entry name" value="Exo_endo_phos"/>
    <property type="match status" value="1"/>
</dbReference>
<dbReference type="GO" id="GO:0004519">
    <property type="term" value="F:endonuclease activity"/>
    <property type="evidence" value="ECO:0007669"/>
    <property type="project" value="UniProtKB-KW"/>
</dbReference>
<evidence type="ECO:0000259" key="2">
    <source>
        <dbReference type="Pfam" id="PF03372"/>
    </source>
</evidence>
<evidence type="ECO:0000313" key="4">
    <source>
        <dbReference type="EMBL" id="MDQ0334251.1"/>
    </source>
</evidence>
<gene>
    <name evidence="3" type="ORF">J2Z56_000012</name>
    <name evidence="4" type="ORF">J2Z57_000678</name>
</gene>
<keyword evidence="3" id="KW-0378">Hydrolase</keyword>
<protein>
    <submittedName>
        <fullName evidence="3">Endonuclease/exonuclease/phosphatase (EEP) superfamily protein YafD</fullName>
    </submittedName>
</protein>
<dbReference type="Gene3D" id="3.60.10.10">
    <property type="entry name" value="Endonuclease/exonuclease/phosphatase"/>
    <property type="match status" value="1"/>
</dbReference>
<comment type="caution">
    <text evidence="3">The sequence shown here is derived from an EMBL/GenBank/DDBJ whole genome shotgun (WGS) entry which is preliminary data.</text>
</comment>
<accession>A0A9X0YJP5</accession>
<name>A0A9X0YJP5_9FLAO</name>